<name>V8REY9_9PSED</name>
<sequence length="134" mass="14419">MANLIKNGDFSAQDAHWTVSNPSDVKFVTGHCIIATPHSISQEVLTGEGGGGTFMLSARMKTLAGFAGRITVQPVPTGEPVYLNVSGGQDWTVKFEEFKTPIATLKFTVKLESNDGTFDEFGAYFADVTLSKLL</sequence>
<dbReference type="RefSeq" id="WP_024012744.1">
    <property type="nucleotide sequence ID" value="NZ_CM002330.1"/>
</dbReference>
<protein>
    <submittedName>
        <fullName evidence="1">Uncharacterized protein</fullName>
    </submittedName>
</protein>
<dbReference type="EMBL" id="AYMZ01000003">
    <property type="protein sequence ID" value="ETF09839.1"/>
    <property type="molecule type" value="Genomic_DNA"/>
</dbReference>
<dbReference type="Proteomes" id="UP000024771">
    <property type="component" value="Chromosome"/>
</dbReference>
<proteinExistence type="predicted"/>
<dbReference type="HOGENOM" id="CLU_1894424_0_0_6"/>
<dbReference type="Gene3D" id="2.60.120.260">
    <property type="entry name" value="Galactose-binding domain-like"/>
    <property type="match status" value="1"/>
</dbReference>
<dbReference type="AlphaFoldDB" id="V8REY9"/>
<gene>
    <name evidence="1" type="ORF">PMO01_11840</name>
</gene>
<accession>V8REY9</accession>
<dbReference type="PATRIC" id="fig|1395516.4.peg.2409"/>
<comment type="caution">
    <text evidence="1">The sequence shown here is derived from an EMBL/GenBank/DDBJ whole genome shotgun (WGS) entry which is preliminary data.</text>
</comment>
<evidence type="ECO:0000313" key="1">
    <source>
        <dbReference type="EMBL" id="ETF09839.1"/>
    </source>
</evidence>
<organism evidence="1">
    <name type="scientific">Pseudomonas moraviensis R28-S</name>
    <dbReference type="NCBI Taxonomy" id="1395516"/>
    <lineage>
        <taxon>Bacteria</taxon>
        <taxon>Pseudomonadati</taxon>
        <taxon>Pseudomonadota</taxon>
        <taxon>Gammaproteobacteria</taxon>
        <taxon>Pseudomonadales</taxon>
        <taxon>Pseudomonadaceae</taxon>
        <taxon>Pseudomonas</taxon>
    </lineage>
</organism>
<reference evidence="1" key="1">
    <citation type="journal article" date="2014" name="Genome Announc.">
        <title>Draft Genome Sequence of Pseudomonas moraviensis R28-S.</title>
        <authorList>
            <person name="Hunter S.S."/>
            <person name="Yano H."/>
            <person name="Loftie-Eaton W."/>
            <person name="Hughes J."/>
            <person name="De Gelder L."/>
            <person name="Stragier P."/>
            <person name="De Vos P."/>
            <person name="Settles M.L."/>
            <person name="Top E.M."/>
        </authorList>
    </citation>
    <scope>NUCLEOTIDE SEQUENCE [LARGE SCALE GENOMIC DNA]</scope>
    <source>
        <strain evidence="1">R28-S</strain>
    </source>
</reference>